<name>A0ABS4ZDS2_9ACTN</name>
<dbReference type="SMART" id="SM00490">
    <property type="entry name" value="HELICc"/>
    <property type="match status" value="1"/>
</dbReference>
<accession>A0ABS4ZDS2</accession>
<proteinExistence type="predicted"/>
<dbReference type="Pfam" id="PF00270">
    <property type="entry name" value="DEAD"/>
    <property type="match status" value="1"/>
</dbReference>
<dbReference type="InterPro" id="IPR010222">
    <property type="entry name" value="RNA_helicase_HrpA"/>
</dbReference>
<keyword evidence="8" id="KW-1185">Reference proteome</keyword>
<dbReference type="SUPFAM" id="SSF52540">
    <property type="entry name" value="P-loop containing nucleoside triphosphate hydrolases"/>
    <property type="match status" value="1"/>
</dbReference>
<evidence type="ECO:0000259" key="6">
    <source>
        <dbReference type="PROSITE" id="PS51194"/>
    </source>
</evidence>
<dbReference type="InterPro" id="IPR011709">
    <property type="entry name" value="DEAD-box_helicase_OB_fold"/>
</dbReference>
<evidence type="ECO:0000259" key="5">
    <source>
        <dbReference type="PROSITE" id="PS51192"/>
    </source>
</evidence>
<dbReference type="PANTHER" id="PTHR18934">
    <property type="entry name" value="ATP-DEPENDENT RNA HELICASE"/>
    <property type="match status" value="1"/>
</dbReference>
<keyword evidence="3 7" id="KW-0347">Helicase</keyword>
<dbReference type="EC" id="3.6.4.13" evidence="7"/>
<dbReference type="InterPro" id="IPR024590">
    <property type="entry name" value="HrpA_C"/>
</dbReference>
<feature type="domain" description="Helicase ATP-binding" evidence="5">
    <location>
        <begin position="31"/>
        <end position="191"/>
    </location>
</feature>
<dbReference type="PANTHER" id="PTHR18934:SF99">
    <property type="entry name" value="ATP-DEPENDENT RNA HELICASE DHX37-RELATED"/>
    <property type="match status" value="1"/>
</dbReference>
<feature type="domain" description="Helicase C-terminal" evidence="6">
    <location>
        <begin position="223"/>
        <end position="399"/>
    </location>
</feature>
<dbReference type="InterPro" id="IPR007502">
    <property type="entry name" value="Helicase-assoc_dom"/>
</dbReference>
<dbReference type="PROSITE" id="PS51194">
    <property type="entry name" value="HELICASE_CTER"/>
    <property type="match status" value="1"/>
</dbReference>
<keyword evidence="1" id="KW-0547">Nucleotide-binding</keyword>
<dbReference type="SMART" id="SM00487">
    <property type="entry name" value="DEXDc"/>
    <property type="match status" value="1"/>
</dbReference>
<dbReference type="InterPro" id="IPR011545">
    <property type="entry name" value="DEAD/DEAH_box_helicase_dom"/>
</dbReference>
<comment type="caution">
    <text evidence="7">The sequence shown here is derived from an EMBL/GenBank/DDBJ whole genome shotgun (WGS) entry which is preliminary data.</text>
</comment>
<dbReference type="Gene3D" id="3.40.50.300">
    <property type="entry name" value="P-loop containing nucleotide triphosphate hydrolases"/>
    <property type="match status" value="2"/>
</dbReference>
<sequence>MSSTVVPEVPSVASISFDEALPITAWHDEIAATIAAHQVVVVAGETGSGKTTQLPKICLELGRTSIGHTQPRRIAARTVAERIAEELQVEIGDLVGYQVRFTRMASRQTRLKVMTDGVLLAEIAHDRDLRRYDTIIIDEAHERSLNIDFLLGYLKQLLARRRDLKLVVTSATIDTARFAEHFAAADGTPAPVIEVSGRTFPVEVRYRPLLDPEAGGETDQIAGITEAVKELSTVGDGDILVFLSGEREIRDTAEVINGMGLRRTEVLPLYARLSAAEQHKVFQRPGSATKGTAGSTRRIVLATNVAETSLTVPGIRYVVDTGTARISRYSARTKVQRLPIEPISQASANQRSGRCGRVAPGVAIRLYDEEDFAARPEFTEPEILRTNLASVILQMTAAGLGDIAAFPFVEAPDGSQIADGLRLLEELGALAEGGSRTRATLTEIGRRLAVLPVDPRMGRMLLAAEEQGCLREMLVIVSGLSIQDPRERPAEHREAADALHRRFWAAAPAPGTDPAADAATEGPDPDGSDFVALLRLWDHVKQAQHDLSGNAFRRMCRDEFLHFLRIREWQDLHSQLKQISRDIGLHRNETPAAPSAVHTAALSGLLSHVGLAEVREENPGKPGQRRKGRAPAREYLGARGTRFAINPGSSVAKSAPPLVMAAEIVETTRLWARTVAGITAEQVEDVGRHLVKRSYSEPHWSARAGSVQAYETVSLYGVPVIARRPVSYGKVNPAEAREIFLRSALVEGQWRTRHHFYRDNQALRAEAEALEERARRRDLVVDDDTIFAFYDARVPAGTTSVAHFDSWWKKARHETPDLLTMTLDDLTTGAVDQLDAEAFPDTWTVPGSEGTEHVLAVEYVFEPGTARDGVTVAIPVTVLNQLDPAPFSWQVPGLRGELATELVRSLPKATRRSFVPAPEFAARALGWLAQHPGGPGEALPLALARALRALTGEVVAPGEWNPAAVPAHLRVRFTVVGDRSGGSAPEVLGAGEDLEELKRSLARQVRQTLSSAAAEHTRTGRTTWDFGPLPEQVQLSRGGHAVVGYPALVDEGATVGVAVLDTPERQATSHAAGLRRLVVLGTPDPTKWVVAHLGNAEKLALGQSPYPSVPDLLADARLASVGSLTTAAGGPVVRDADAFRALCDTVRADNADRMREVVRLAATTLTGWRGVLADLPRVEAVSPPAATDLREQLANLVFAGFLAATAYPHLVDLPRYLQAARARVDTLLSAPARDRAPLETITRCEDAYAELCAAVPPGPLPAHVEEVGWLLEELRVGLFAQPIRTKVPVSEKRLVSAVKASRARL</sequence>
<evidence type="ECO:0000256" key="4">
    <source>
        <dbReference type="ARBA" id="ARBA00022840"/>
    </source>
</evidence>
<dbReference type="InterPro" id="IPR027417">
    <property type="entry name" value="P-loop_NTPase"/>
</dbReference>
<dbReference type="NCBIfam" id="NF008348">
    <property type="entry name" value="PRK11131.1"/>
    <property type="match status" value="1"/>
</dbReference>
<dbReference type="Gene3D" id="1.20.120.1080">
    <property type="match status" value="1"/>
</dbReference>
<organism evidence="7 8">
    <name type="scientific">Microlunatus capsulatus</name>
    <dbReference type="NCBI Taxonomy" id="99117"/>
    <lineage>
        <taxon>Bacteria</taxon>
        <taxon>Bacillati</taxon>
        <taxon>Actinomycetota</taxon>
        <taxon>Actinomycetes</taxon>
        <taxon>Propionibacteriales</taxon>
        <taxon>Propionibacteriaceae</taxon>
        <taxon>Microlunatus</taxon>
    </lineage>
</organism>
<dbReference type="CDD" id="cd18791">
    <property type="entry name" value="SF2_C_RHA"/>
    <property type="match status" value="1"/>
</dbReference>
<dbReference type="GO" id="GO:0003724">
    <property type="term" value="F:RNA helicase activity"/>
    <property type="evidence" value="ECO:0007669"/>
    <property type="project" value="UniProtKB-EC"/>
</dbReference>
<evidence type="ECO:0000256" key="1">
    <source>
        <dbReference type="ARBA" id="ARBA00022741"/>
    </source>
</evidence>
<dbReference type="SMART" id="SM00847">
    <property type="entry name" value="HA2"/>
    <property type="match status" value="1"/>
</dbReference>
<dbReference type="EMBL" id="JAGIOB010000001">
    <property type="protein sequence ID" value="MBP2418872.1"/>
    <property type="molecule type" value="Genomic_DNA"/>
</dbReference>
<dbReference type="Pfam" id="PF00271">
    <property type="entry name" value="Helicase_C"/>
    <property type="match status" value="1"/>
</dbReference>
<dbReference type="PROSITE" id="PS51192">
    <property type="entry name" value="HELICASE_ATP_BIND_1"/>
    <property type="match status" value="1"/>
</dbReference>
<dbReference type="Proteomes" id="UP000758168">
    <property type="component" value="Unassembled WGS sequence"/>
</dbReference>
<dbReference type="GO" id="GO:0016787">
    <property type="term" value="F:hydrolase activity"/>
    <property type="evidence" value="ECO:0007669"/>
    <property type="project" value="UniProtKB-KW"/>
</dbReference>
<evidence type="ECO:0000313" key="8">
    <source>
        <dbReference type="Proteomes" id="UP000758168"/>
    </source>
</evidence>
<dbReference type="SMART" id="SM00382">
    <property type="entry name" value="AAA"/>
    <property type="match status" value="1"/>
</dbReference>
<dbReference type="InterPro" id="IPR014001">
    <property type="entry name" value="Helicase_ATP-bd"/>
</dbReference>
<protein>
    <submittedName>
        <fullName evidence="7">ATP-dependent helicase HrpA</fullName>
        <ecNumber evidence="7">3.6.4.13</ecNumber>
    </submittedName>
</protein>
<dbReference type="InterPro" id="IPR001650">
    <property type="entry name" value="Helicase_C-like"/>
</dbReference>
<evidence type="ECO:0000313" key="7">
    <source>
        <dbReference type="EMBL" id="MBP2418872.1"/>
    </source>
</evidence>
<keyword evidence="2 7" id="KW-0378">Hydrolase</keyword>
<dbReference type="Pfam" id="PF11898">
    <property type="entry name" value="DUF3418"/>
    <property type="match status" value="1"/>
</dbReference>
<dbReference type="Pfam" id="PF21010">
    <property type="entry name" value="HA2_C"/>
    <property type="match status" value="1"/>
</dbReference>
<reference evidence="7 8" key="1">
    <citation type="submission" date="2021-03" db="EMBL/GenBank/DDBJ databases">
        <title>Sequencing the genomes of 1000 actinobacteria strains.</title>
        <authorList>
            <person name="Klenk H.-P."/>
        </authorList>
    </citation>
    <scope>NUCLEOTIDE SEQUENCE [LARGE SCALE GENOMIC DNA]</scope>
    <source>
        <strain evidence="7 8">DSM 12936</strain>
    </source>
</reference>
<dbReference type="InterPro" id="IPR003593">
    <property type="entry name" value="AAA+_ATPase"/>
</dbReference>
<dbReference type="Pfam" id="PF07717">
    <property type="entry name" value="OB_NTP_bind"/>
    <property type="match status" value="1"/>
</dbReference>
<evidence type="ECO:0000256" key="3">
    <source>
        <dbReference type="ARBA" id="ARBA00022806"/>
    </source>
</evidence>
<keyword evidence="4" id="KW-0067">ATP-binding</keyword>
<dbReference type="NCBIfam" id="TIGR01967">
    <property type="entry name" value="DEAH_box_HrpA"/>
    <property type="match status" value="1"/>
</dbReference>
<evidence type="ECO:0000256" key="2">
    <source>
        <dbReference type="ARBA" id="ARBA00022801"/>
    </source>
</evidence>
<gene>
    <name evidence="7" type="ORF">JOF54_003794</name>
</gene>